<feature type="transmembrane region" description="Helical" evidence="12">
    <location>
        <begin position="86"/>
        <end position="110"/>
    </location>
</feature>
<keyword evidence="9 12" id="KW-1133">Transmembrane helix</keyword>
<comment type="caution">
    <text evidence="14">The sequence shown here is derived from an EMBL/GenBank/DDBJ whole genome shotgun (WGS) entry which is preliminary data.</text>
</comment>
<dbReference type="Proteomes" id="UP001185012">
    <property type="component" value="Unassembled WGS sequence"/>
</dbReference>
<keyword evidence="7 14" id="KW-0378">Hydrolase</keyword>
<keyword evidence="11 12" id="KW-0472">Membrane</keyword>
<protein>
    <submittedName>
        <fullName evidence="14">Stage IV sporulation protein FB</fullName>
        <ecNumber evidence="14">3.4.24.-</ecNumber>
    </submittedName>
</protein>
<sequence length="288" mass="33167">MIREGLPWQGIRFRIHFLFGAVLLASVITGQFMEVITLFVLVLIHELGHVTAARSFGWRMKTIELLPFGGVAQTDEWGTVSAREEIAVALAGPFHNVIMILTGILFFRAGWWSEEWMLYFVQGNALMAGFNLLPLYPLDGGRILQALLSYRLPYRQAIQWTFHTGVAGAGLLLVYTWFVGEREWNLTVIGLFLLQANWIAYRKREFQLMRFLLYRREHGVDPAAPILRVRVNRDEPLVRVFRRFRKEAYHVIEVKDSVGAWRALPEEALFQHYFDGKNTRGVVGDLTA</sequence>
<dbReference type="Pfam" id="PF02163">
    <property type="entry name" value="Peptidase_M50"/>
    <property type="match status" value="2"/>
</dbReference>
<evidence type="ECO:0000256" key="11">
    <source>
        <dbReference type="ARBA" id="ARBA00023136"/>
    </source>
</evidence>
<dbReference type="PANTHER" id="PTHR39188:SF3">
    <property type="entry name" value="STAGE IV SPORULATION PROTEIN FB"/>
    <property type="match status" value="1"/>
</dbReference>
<evidence type="ECO:0000256" key="4">
    <source>
        <dbReference type="ARBA" id="ARBA00022670"/>
    </source>
</evidence>
<evidence type="ECO:0000256" key="12">
    <source>
        <dbReference type="SAM" id="Phobius"/>
    </source>
</evidence>
<dbReference type="EMBL" id="JAVDQG010000005">
    <property type="protein sequence ID" value="MDR6226407.1"/>
    <property type="molecule type" value="Genomic_DNA"/>
</dbReference>
<evidence type="ECO:0000256" key="7">
    <source>
        <dbReference type="ARBA" id="ARBA00022801"/>
    </source>
</evidence>
<comment type="cofactor">
    <cofactor evidence="1">
        <name>Zn(2+)</name>
        <dbReference type="ChEBI" id="CHEBI:29105"/>
    </cofactor>
</comment>
<keyword evidence="10" id="KW-0482">Metalloprotease</keyword>
<evidence type="ECO:0000256" key="1">
    <source>
        <dbReference type="ARBA" id="ARBA00001947"/>
    </source>
</evidence>
<dbReference type="EC" id="3.4.24.-" evidence="14"/>
<evidence type="ECO:0000256" key="3">
    <source>
        <dbReference type="ARBA" id="ARBA00007931"/>
    </source>
</evidence>
<name>A0ABU1INP7_9BACL</name>
<feature type="domain" description="Peptidase M50" evidence="13">
    <location>
        <begin position="35"/>
        <end position="105"/>
    </location>
</feature>
<proteinExistence type="inferred from homology"/>
<feature type="transmembrane region" description="Helical" evidence="12">
    <location>
        <begin position="184"/>
        <end position="201"/>
    </location>
</feature>
<dbReference type="PANTHER" id="PTHR39188">
    <property type="entry name" value="MEMBRANE-ASSOCIATED ZINC METALLOPROTEASE M50B"/>
    <property type="match status" value="1"/>
</dbReference>
<evidence type="ECO:0000259" key="13">
    <source>
        <dbReference type="Pfam" id="PF02163"/>
    </source>
</evidence>
<gene>
    <name evidence="14" type="ORF">JOE21_002414</name>
</gene>
<dbReference type="GO" id="GO:0016787">
    <property type="term" value="F:hydrolase activity"/>
    <property type="evidence" value="ECO:0007669"/>
    <property type="project" value="UniProtKB-KW"/>
</dbReference>
<reference evidence="14 15" key="1">
    <citation type="submission" date="2023-07" db="EMBL/GenBank/DDBJ databases">
        <title>Genomic Encyclopedia of Type Strains, Phase IV (KMG-IV): sequencing the most valuable type-strain genomes for metagenomic binning, comparative biology and taxonomic classification.</title>
        <authorList>
            <person name="Goeker M."/>
        </authorList>
    </citation>
    <scope>NUCLEOTIDE SEQUENCE [LARGE SCALE GENOMIC DNA]</scope>
    <source>
        <strain evidence="14 15">DSM 45903</strain>
    </source>
</reference>
<feature type="domain" description="Peptidase M50" evidence="13">
    <location>
        <begin position="116"/>
        <end position="166"/>
    </location>
</feature>
<accession>A0ABU1INP7</accession>
<feature type="transmembrane region" description="Helical" evidence="12">
    <location>
        <begin position="157"/>
        <end position="178"/>
    </location>
</feature>
<keyword evidence="6" id="KW-0479">Metal-binding</keyword>
<keyword evidence="4" id="KW-0645">Protease</keyword>
<evidence type="ECO:0000256" key="6">
    <source>
        <dbReference type="ARBA" id="ARBA00022723"/>
    </source>
</evidence>
<evidence type="ECO:0000256" key="8">
    <source>
        <dbReference type="ARBA" id="ARBA00022833"/>
    </source>
</evidence>
<dbReference type="CDD" id="cd06161">
    <property type="entry name" value="S2P-M50_SpoIVFB"/>
    <property type="match status" value="1"/>
</dbReference>
<evidence type="ECO:0000256" key="5">
    <source>
        <dbReference type="ARBA" id="ARBA00022692"/>
    </source>
</evidence>
<evidence type="ECO:0000256" key="9">
    <source>
        <dbReference type="ARBA" id="ARBA00022989"/>
    </source>
</evidence>
<evidence type="ECO:0000313" key="15">
    <source>
        <dbReference type="Proteomes" id="UP001185012"/>
    </source>
</evidence>
<organism evidence="14 15">
    <name type="scientific">Desmospora profundinema</name>
    <dbReference type="NCBI Taxonomy" id="1571184"/>
    <lineage>
        <taxon>Bacteria</taxon>
        <taxon>Bacillati</taxon>
        <taxon>Bacillota</taxon>
        <taxon>Bacilli</taxon>
        <taxon>Bacillales</taxon>
        <taxon>Thermoactinomycetaceae</taxon>
        <taxon>Desmospora</taxon>
    </lineage>
</organism>
<feature type="transmembrane region" description="Helical" evidence="12">
    <location>
        <begin position="15"/>
        <end position="44"/>
    </location>
</feature>
<evidence type="ECO:0000256" key="10">
    <source>
        <dbReference type="ARBA" id="ARBA00023049"/>
    </source>
</evidence>
<comment type="subcellular location">
    <subcellularLocation>
        <location evidence="2">Membrane</location>
        <topology evidence="2">Multi-pass membrane protein</topology>
    </subcellularLocation>
</comment>
<dbReference type="InterPro" id="IPR008915">
    <property type="entry name" value="Peptidase_M50"/>
</dbReference>
<feature type="transmembrane region" description="Helical" evidence="12">
    <location>
        <begin position="116"/>
        <end position="136"/>
    </location>
</feature>
<keyword evidence="8" id="KW-0862">Zinc</keyword>
<keyword evidence="5 12" id="KW-0812">Transmembrane</keyword>
<dbReference type="RefSeq" id="WP_309866245.1">
    <property type="nucleotide sequence ID" value="NZ_JAVDQG010000005.1"/>
</dbReference>
<keyword evidence="15" id="KW-1185">Reference proteome</keyword>
<comment type="similarity">
    <text evidence="3">Belongs to the peptidase M50B family.</text>
</comment>
<evidence type="ECO:0000313" key="14">
    <source>
        <dbReference type="EMBL" id="MDR6226407.1"/>
    </source>
</evidence>
<evidence type="ECO:0000256" key="2">
    <source>
        <dbReference type="ARBA" id="ARBA00004141"/>
    </source>
</evidence>